<keyword evidence="6 9" id="KW-1133">Transmembrane helix</keyword>
<evidence type="ECO:0000313" key="10">
    <source>
        <dbReference type="EMBL" id="RZS60858.1"/>
    </source>
</evidence>
<proteinExistence type="inferred from homology"/>
<dbReference type="GO" id="GO:0008320">
    <property type="term" value="F:protein transmembrane transporter activity"/>
    <property type="evidence" value="ECO:0007669"/>
    <property type="project" value="UniProtKB-UniRule"/>
</dbReference>
<comment type="function">
    <text evidence="9">Part of the twin-arginine translocation (Tat) system that transports large folded proteins containing a characteristic twin-arginine motif in their signal peptide across membranes. TatA could form the protein-conducting channel of the Tat system.</text>
</comment>
<dbReference type="PANTHER" id="PTHR42982">
    <property type="entry name" value="SEC-INDEPENDENT PROTEIN TRANSLOCASE PROTEIN TATA"/>
    <property type="match status" value="1"/>
</dbReference>
<evidence type="ECO:0000256" key="4">
    <source>
        <dbReference type="ARBA" id="ARBA00022692"/>
    </source>
</evidence>
<comment type="similarity">
    <text evidence="9">Belongs to the TatA/E family.</text>
</comment>
<feature type="transmembrane region" description="Helical" evidence="9">
    <location>
        <begin position="6"/>
        <end position="24"/>
    </location>
</feature>
<evidence type="ECO:0000256" key="8">
    <source>
        <dbReference type="ARBA" id="ARBA00023136"/>
    </source>
</evidence>
<dbReference type="GO" id="GO:0043953">
    <property type="term" value="P:protein transport by the Tat complex"/>
    <property type="evidence" value="ECO:0007669"/>
    <property type="project" value="UniProtKB-UniRule"/>
</dbReference>
<dbReference type="Pfam" id="PF02416">
    <property type="entry name" value="TatA_B_E"/>
    <property type="match status" value="1"/>
</dbReference>
<evidence type="ECO:0000256" key="3">
    <source>
        <dbReference type="ARBA" id="ARBA00022475"/>
    </source>
</evidence>
<name>A0A4Q7M2Z5_9MICO</name>
<dbReference type="PANTHER" id="PTHR42982:SF8">
    <property type="entry name" value="SEC-INDEPENDENT PROTEIN TRANSLOCASE PROTEIN TATA"/>
    <property type="match status" value="1"/>
</dbReference>
<dbReference type="AlphaFoldDB" id="A0A4Q7M2Z5"/>
<organism evidence="10 11">
    <name type="scientific">Xylanimonas ulmi</name>
    <dbReference type="NCBI Taxonomy" id="228973"/>
    <lineage>
        <taxon>Bacteria</taxon>
        <taxon>Bacillati</taxon>
        <taxon>Actinomycetota</taxon>
        <taxon>Actinomycetes</taxon>
        <taxon>Micrococcales</taxon>
        <taxon>Promicromonosporaceae</taxon>
        <taxon>Xylanimonas</taxon>
    </lineage>
</organism>
<dbReference type="RefSeq" id="WP_130413108.1">
    <property type="nucleotide sequence ID" value="NZ_SGWX01000001.1"/>
</dbReference>
<keyword evidence="7 9" id="KW-0811">Translocation</keyword>
<evidence type="ECO:0000256" key="9">
    <source>
        <dbReference type="HAMAP-Rule" id="MF_00236"/>
    </source>
</evidence>
<protein>
    <recommendedName>
        <fullName evidence="9">Sec-independent protein translocase protein TatA</fullName>
    </recommendedName>
</protein>
<dbReference type="EMBL" id="SGWX01000001">
    <property type="protein sequence ID" value="RZS60858.1"/>
    <property type="molecule type" value="Genomic_DNA"/>
</dbReference>
<dbReference type="Gene3D" id="1.20.5.3310">
    <property type="match status" value="1"/>
</dbReference>
<keyword evidence="3 9" id="KW-1003">Cell membrane</keyword>
<keyword evidence="11" id="KW-1185">Reference proteome</keyword>
<evidence type="ECO:0000256" key="6">
    <source>
        <dbReference type="ARBA" id="ARBA00022989"/>
    </source>
</evidence>
<gene>
    <name evidence="9" type="primary">tatA</name>
    <name evidence="10" type="ORF">EV386_1138</name>
</gene>
<evidence type="ECO:0000256" key="7">
    <source>
        <dbReference type="ARBA" id="ARBA00023010"/>
    </source>
</evidence>
<comment type="caution">
    <text evidence="10">The sequence shown here is derived from an EMBL/GenBank/DDBJ whole genome shotgun (WGS) entry which is preliminary data.</text>
</comment>
<evidence type="ECO:0000256" key="5">
    <source>
        <dbReference type="ARBA" id="ARBA00022927"/>
    </source>
</evidence>
<keyword evidence="4 9" id="KW-0812">Transmembrane</keyword>
<keyword evidence="2 9" id="KW-0813">Transport</keyword>
<dbReference type="NCBIfam" id="NF001854">
    <property type="entry name" value="PRK00575.1"/>
    <property type="match status" value="1"/>
</dbReference>
<sequence>MLRNGLQAWHIIVLLVIIVLLFGANRLPGMAKSVGESLKIFKREIKDLSEDDKPADKPADPSEPKA</sequence>
<dbReference type="HAMAP" id="MF_00236">
    <property type="entry name" value="TatA_E"/>
    <property type="match status" value="1"/>
</dbReference>
<keyword evidence="5 9" id="KW-0653">Protein transport</keyword>
<evidence type="ECO:0000256" key="2">
    <source>
        <dbReference type="ARBA" id="ARBA00022448"/>
    </source>
</evidence>
<evidence type="ECO:0000313" key="11">
    <source>
        <dbReference type="Proteomes" id="UP000293852"/>
    </source>
</evidence>
<comment type="subunit">
    <text evidence="9">The Tat system comprises two distinct complexes: a TatABC complex, containing multiple copies of TatA, TatB and TatC subunits, and a separate TatA complex, containing only TatA subunits. Substrates initially bind to the TatABC complex, which probably triggers association of the separate TatA complex to form the active translocon.</text>
</comment>
<comment type="subcellular location">
    <subcellularLocation>
        <location evidence="1 9">Cell membrane</location>
        <topology evidence="1 9">Single-pass membrane protein</topology>
    </subcellularLocation>
</comment>
<keyword evidence="8 9" id="KW-0472">Membrane</keyword>
<accession>A0A4Q7M2Z5</accession>
<dbReference type="InterPro" id="IPR006312">
    <property type="entry name" value="TatA/E"/>
</dbReference>
<dbReference type="Proteomes" id="UP000293852">
    <property type="component" value="Unassembled WGS sequence"/>
</dbReference>
<dbReference type="InterPro" id="IPR003369">
    <property type="entry name" value="TatA/B/E"/>
</dbReference>
<evidence type="ECO:0000256" key="1">
    <source>
        <dbReference type="ARBA" id="ARBA00004162"/>
    </source>
</evidence>
<reference evidence="10 11" key="1">
    <citation type="submission" date="2019-02" db="EMBL/GenBank/DDBJ databases">
        <title>Sequencing the genomes of 1000 actinobacteria strains.</title>
        <authorList>
            <person name="Klenk H.-P."/>
        </authorList>
    </citation>
    <scope>NUCLEOTIDE SEQUENCE [LARGE SCALE GENOMIC DNA]</scope>
    <source>
        <strain evidence="10 11">DSM 16932</strain>
    </source>
</reference>
<dbReference type="NCBIfam" id="TIGR01411">
    <property type="entry name" value="tatAE"/>
    <property type="match status" value="1"/>
</dbReference>
<dbReference type="GO" id="GO:0033281">
    <property type="term" value="C:TAT protein transport complex"/>
    <property type="evidence" value="ECO:0007669"/>
    <property type="project" value="UniProtKB-UniRule"/>
</dbReference>